<reference evidence="3" key="1">
    <citation type="journal article" date="2013" name="Environ. Microbiol.">
        <title>Microbiota from the distal guts of lean and obese adolescents exhibit partial functional redundancy besides clear differences in community structure.</title>
        <authorList>
            <person name="Ferrer M."/>
            <person name="Ruiz A."/>
            <person name="Lanza F."/>
            <person name="Haange S.B."/>
            <person name="Oberbach A."/>
            <person name="Till H."/>
            <person name="Bargiela R."/>
            <person name="Campoy C."/>
            <person name="Segura M.T."/>
            <person name="Richter M."/>
            <person name="von Bergen M."/>
            <person name="Seifert J."/>
            <person name="Suarez A."/>
        </authorList>
    </citation>
    <scope>NUCLEOTIDE SEQUENCE</scope>
</reference>
<feature type="domain" description="MoxR" evidence="2">
    <location>
        <begin position="1"/>
        <end position="52"/>
    </location>
</feature>
<dbReference type="AlphaFoldDB" id="K1U1V6"/>
<dbReference type="PANTHER" id="PTHR32204:SF0">
    <property type="entry name" value="ATPASE RAVA"/>
    <property type="match status" value="1"/>
</dbReference>
<sequence length="267" mass="30498">NEKIFRNGNREMHLPLKLLVAASNELPAKGEGLEALWDRFVIRIESRPIKLEKNFRAMLLEAPTDFLGPTDFTDSTDSSGSMGKSDSADFSDLKITAEEYAEWAEKICKIGVKIEVLDAISAIRKSLRAVNVDEAAERRNIYVSDRRWKNIVRLLRTSAFMQDREEVDICDLLPIYHCLWQEPEERDAIRNIVIRALFSPFADKLVEMKNALAEDIKYHRVRRNPEDGRDYEGEIETLSDGLSSLEKQLGENLFASADDKAEISAYL</sequence>
<accession>K1U1V6</accession>
<dbReference type="Gene3D" id="3.40.50.300">
    <property type="entry name" value="P-loop containing nucleotide triphosphate hydrolases"/>
    <property type="match status" value="1"/>
</dbReference>
<dbReference type="Pfam" id="PF17868">
    <property type="entry name" value="AAA_lid_8"/>
    <property type="match status" value="1"/>
</dbReference>
<dbReference type="InterPro" id="IPR041538">
    <property type="entry name" value="RavA-like_AAA_lid"/>
</dbReference>
<evidence type="ECO:0000259" key="2">
    <source>
        <dbReference type="Pfam" id="PF20030"/>
    </source>
</evidence>
<evidence type="ECO:0000313" key="3">
    <source>
        <dbReference type="EMBL" id="EKC72340.1"/>
    </source>
</evidence>
<dbReference type="PANTHER" id="PTHR32204">
    <property type="entry name" value="ATPASE RAVA"/>
    <property type="match status" value="1"/>
</dbReference>
<feature type="domain" description="ATPase RavA-like AAA lid" evidence="1">
    <location>
        <begin position="115"/>
        <end position="193"/>
    </location>
</feature>
<feature type="non-terminal residue" evidence="3">
    <location>
        <position position="1"/>
    </location>
</feature>
<feature type="non-terminal residue" evidence="3">
    <location>
        <position position="267"/>
    </location>
</feature>
<dbReference type="InterPro" id="IPR045427">
    <property type="entry name" value="MoxR"/>
</dbReference>
<protein>
    <submittedName>
        <fullName evidence="3">ATPase RavA</fullName>
    </submittedName>
</protein>
<evidence type="ECO:0000259" key="1">
    <source>
        <dbReference type="Pfam" id="PF17868"/>
    </source>
</evidence>
<gene>
    <name evidence="3" type="ORF">OBE_02942</name>
</gene>
<dbReference type="Pfam" id="PF20030">
    <property type="entry name" value="bpMoxR"/>
    <property type="match status" value="1"/>
</dbReference>
<proteinExistence type="predicted"/>
<comment type="caution">
    <text evidence="3">The sequence shown here is derived from an EMBL/GenBank/DDBJ whole genome shotgun (WGS) entry which is preliminary data.</text>
</comment>
<organism evidence="3">
    <name type="scientific">human gut metagenome</name>
    <dbReference type="NCBI Taxonomy" id="408170"/>
    <lineage>
        <taxon>unclassified sequences</taxon>
        <taxon>metagenomes</taxon>
        <taxon>organismal metagenomes</taxon>
    </lineage>
</organism>
<dbReference type="InterPro" id="IPR027417">
    <property type="entry name" value="P-loop_NTPase"/>
</dbReference>
<name>K1U1V6_9ZZZZ</name>
<dbReference type="EMBL" id="AJWZ01001938">
    <property type="protein sequence ID" value="EKC72340.1"/>
    <property type="molecule type" value="Genomic_DNA"/>
</dbReference>
<dbReference type="InterPro" id="IPR050513">
    <property type="entry name" value="RavA_ATPases"/>
</dbReference>